<keyword evidence="3 10" id="KW-0145">Chemotaxis</keyword>
<dbReference type="Gene3D" id="2.40.50.40">
    <property type="match status" value="1"/>
</dbReference>
<keyword evidence="6" id="KW-0732">Signal</keyword>
<sequence length="72" mass="8374">PGLHTLSECCFKYRNSPIRLTNLVDFYKTPEECFYKAIVFETKKGIKICVNPKVAWVKQAVEMLQVKKELHA</sequence>
<keyword evidence="4 10" id="KW-0202">Cytokine</keyword>
<dbReference type="GO" id="GO:0008009">
    <property type="term" value="F:chemokine activity"/>
    <property type="evidence" value="ECO:0007669"/>
    <property type="project" value="InterPro"/>
</dbReference>
<evidence type="ECO:0000256" key="8">
    <source>
        <dbReference type="ARBA" id="ARBA00023198"/>
    </source>
</evidence>
<dbReference type="InterPro" id="IPR000827">
    <property type="entry name" value="Chemokine_CC_CS"/>
</dbReference>
<comment type="function">
    <text evidence="9">Chemokine, which displays chemotactic activity for T lymphocytes, preferentially Th2 cells, but not monocytes or granulocytes. Therefore plays an important role in a wide range of inflammatory and immunological processes. Acts by binding to CCR4 at T-cell surface. Mediates GM-CSF/CSF2-driven pain and inflammation. In the brain, required to maintain the typical, highly branched morphology of hippocampal microglia under homeostatic conditions. May be important for the appropriate adaptation of microglial morphology and synaptic plasticity to acute lipopolysaccharide (LPS)-induced neuroinflammation. Plays a role in wound healing, mainly by inducing fibroblast migration into the wound.</text>
</comment>
<dbReference type="AlphaFoldDB" id="A0A7L0T7P2"/>
<comment type="caution">
    <text evidence="12">The sequence shown here is derived from an EMBL/GenBank/DDBJ whole genome shotgun (WGS) entry which is preliminary data.</text>
</comment>
<keyword evidence="7" id="KW-1015">Disulfide bond</keyword>
<evidence type="ECO:0000256" key="10">
    <source>
        <dbReference type="RuleBase" id="RU361150"/>
    </source>
</evidence>
<reference evidence="12 13" key="1">
    <citation type="submission" date="2019-09" db="EMBL/GenBank/DDBJ databases">
        <title>Bird 10,000 Genomes (B10K) Project - Family phase.</title>
        <authorList>
            <person name="Zhang G."/>
        </authorList>
    </citation>
    <scope>NUCLEOTIDE SEQUENCE [LARGE SCALE GENOMIC DNA]</scope>
    <source>
        <strain evidence="12">B10K-DU-009-04</strain>
        <tissue evidence="12">Mixed tissue sample</tissue>
    </source>
</reference>
<evidence type="ECO:0000256" key="6">
    <source>
        <dbReference type="ARBA" id="ARBA00022729"/>
    </source>
</evidence>
<proteinExistence type="inferred from homology"/>
<evidence type="ECO:0000256" key="9">
    <source>
        <dbReference type="ARBA" id="ARBA00046039"/>
    </source>
</evidence>
<dbReference type="Proteomes" id="UP000555275">
    <property type="component" value="Unassembled WGS sequence"/>
</dbReference>
<evidence type="ECO:0000313" key="13">
    <source>
        <dbReference type="Proteomes" id="UP000555275"/>
    </source>
</evidence>
<keyword evidence="5 10" id="KW-0964">Secreted</keyword>
<name>A0A7L0T7P2_PODPO</name>
<dbReference type="GO" id="GO:0006955">
    <property type="term" value="P:immune response"/>
    <property type="evidence" value="ECO:0007669"/>
    <property type="project" value="InterPro"/>
</dbReference>
<feature type="domain" description="Chemokine interleukin-8-like" evidence="11">
    <location>
        <begin position="6"/>
        <end position="64"/>
    </location>
</feature>
<evidence type="ECO:0000313" key="12">
    <source>
        <dbReference type="EMBL" id="NXL50369.1"/>
    </source>
</evidence>
<dbReference type="OrthoDB" id="9892424at2759"/>
<dbReference type="PROSITE" id="PS00472">
    <property type="entry name" value="SMALL_CYTOKINES_CC"/>
    <property type="match status" value="1"/>
</dbReference>
<dbReference type="InterPro" id="IPR001811">
    <property type="entry name" value="Chemokine_IL8-like_dom"/>
</dbReference>
<dbReference type="InterPro" id="IPR039809">
    <property type="entry name" value="Chemokine_b/g/d"/>
</dbReference>
<dbReference type="GO" id="GO:0006954">
    <property type="term" value="P:inflammatory response"/>
    <property type="evidence" value="ECO:0007669"/>
    <property type="project" value="UniProtKB-KW"/>
</dbReference>
<protein>
    <recommendedName>
        <fullName evidence="10">C-C motif chemokine</fullName>
    </recommendedName>
</protein>
<dbReference type="EMBL" id="VXAO01000980">
    <property type="protein sequence ID" value="NXL50369.1"/>
    <property type="molecule type" value="Genomic_DNA"/>
</dbReference>
<evidence type="ECO:0000256" key="2">
    <source>
        <dbReference type="ARBA" id="ARBA00010868"/>
    </source>
</evidence>
<gene>
    <name evidence="12" type="primary">Ccl3</name>
    <name evidence="12" type="ORF">PODPOD_R14075</name>
</gene>
<organism evidence="12 13">
    <name type="scientific">Podilymbus podiceps</name>
    <name type="common">Pied-billed grebe</name>
    <dbReference type="NCBI Taxonomy" id="9252"/>
    <lineage>
        <taxon>Eukaryota</taxon>
        <taxon>Metazoa</taxon>
        <taxon>Chordata</taxon>
        <taxon>Craniata</taxon>
        <taxon>Vertebrata</taxon>
        <taxon>Euteleostomi</taxon>
        <taxon>Archelosauria</taxon>
        <taxon>Archosauria</taxon>
        <taxon>Dinosauria</taxon>
        <taxon>Saurischia</taxon>
        <taxon>Theropoda</taxon>
        <taxon>Coelurosauria</taxon>
        <taxon>Aves</taxon>
        <taxon>Neognathae</taxon>
        <taxon>Neoaves</taxon>
        <taxon>Mirandornithes</taxon>
        <taxon>Podicipediformes</taxon>
        <taxon>Podicipedidae</taxon>
        <taxon>Podilymbus</taxon>
    </lineage>
</organism>
<feature type="non-terminal residue" evidence="12">
    <location>
        <position position="72"/>
    </location>
</feature>
<evidence type="ECO:0000259" key="11">
    <source>
        <dbReference type="SMART" id="SM00199"/>
    </source>
</evidence>
<dbReference type="CDD" id="cd00272">
    <property type="entry name" value="Chemokine_CC"/>
    <property type="match status" value="1"/>
</dbReference>
<comment type="similarity">
    <text evidence="2 10">Belongs to the intercrine beta (chemokine CC) family.</text>
</comment>
<dbReference type="GO" id="GO:0005615">
    <property type="term" value="C:extracellular space"/>
    <property type="evidence" value="ECO:0007669"/>
    <property type="project" value="UniProtKB-KW"/>
</dbReference>
<keyword evidence="13" id="KW-1185">Reference proteome</keyword>
<dbReference type="Pfam" id="PF00048">
    <property type="entry name" value="IL8"/>
    <property type="match status" value="1"/>
</dbReference>
<accession>A0A7L0T7P2</accession>
<feature type="non-terminal residue" evidence="12">
    <location>
        <position position="1"/>
    </location>
</feature>
<dbReference type="PANTHER" id="PTHR12015">
    <property type="entry name" value="SMALL INDUCIBLE CYTOKINE A"/>
    <property type="match status" value="1"/>
</dbReference>
<dbReference type="PANTHER" id="PTHR12015:SF111">
    <property type="entry name" value="C-C MOTIF CHEMOKINE 17"/>
    <property type="match status" value="1"/>
</dbReference>
<evidence type="ECO:0000256" key="4">
    <source>
        <dbReference type="ARBA" id="ARBA00022514"/>
    </source>
</evidence>
<evidence type="ECO:0000256" key="3">
    <source>
        <dbReference type="ARBA" id="ARBA00022500"/>
    </source>
</evidence>
<dbReference type="SUPFAM" id="SSF54117">
    <property type="entry name" value="Interleukin 8-like chemokines"/>
    <property type="match status" value="1"/>
</dbReference>
<comment type="subcellular location">
    <subcellularLocation>
        <location evidence="1 10">Secreted</location>
    </subcellularLocation>
</comment>
<dbReference type="SMART" id="SM00199">
    <property type="entry name" value="SCY"/>
    <property type="match status" value="1"/>
</dbReference>
<evidence type="ECO:0000256" key="1">
    <source>
        <dbReference type="ARBA" id="ARBA00004613"/>
    </source>
</evidence>
<evidence type="ECO:0000256" key="5">
    <source>
        <dbReference type="ARBA" id="ARBA00022525"/>
    </source>
</evidence>
<keyword evidence="8" id="KW-0395">Inflammatory response</keyword>
<dbReference type="InterPro" id="IPR036048">
    <property type="entry name" value="Interleukin_8-like_sf"/>
</dbReference>
<evidence type="ECO:0000256" key="7">
    <source>
        <dbReference type="ARBA" id="ARBA00023157"/>
    </source>
</evidence>